<dbReference type="Proteomes" id="UP000234891">
    <property type="component" value="Unassembled WGS sequence"/>
</dbReference>
<feature type="domain" description="HTH cro/C1-type" evidence="2">
    <location>
        <begin position="12"/>
        <end position="66"/>
    </location>
</feature>
<dbReference type="PANTHER" id="PTHR46797">
    <property type="entry name" value="HTH-TYPE TRANSCRIPTIONAL REGULATOR"/>
    <property type="match status" value="1"/>
</dbReference>
<reference evidence="3 4" key="1">
    <citation type="journal article" date="2017" name="Genome Med.">
        <title>A novel Ruminococcus gnavus clade enriched in inflammatory bowel disease patients.</title>
        <authorList>
            <person name="Hall A.B."/>
            <person name="Yassour M."/>
            <person name="Sauk J."/>
            <person name="Garner A."/>
            <person name="Jiang X."/>
            <person name="Arthur T."/>
            <person name="Lagoudas G.K."/>
            <person name="Vatanen T."/>
            <person name="Fornelos N."/>
            <person name="Wilson R."/>
            <person name="Bertha M."/>
            <person name="Cohen M."/>
            <person name="Garber J."/>
            <person name="Khalili H."/>
            <person name="Gevers D."/>
            <person name="Ananthakrishnan A.N."/>
            <person name="Kugathasan S."/>
            <person name="Lander E.S."/>
            <person name="Blainey P."/>
            <person name="Vlamakis H."/>
            <person name="Xavier R.J."/>
            <person name="Huttenhower C."/>
        </authorList>
    </citation>
    <scope>NUCLEOTIDE SEQUENCE [LARGE SCALE GENOMIC DNA]</scope>
    <source>
        <strain evidence="3 4">RJX1124</strain>
    </source>
</reference>
<dbReference type="Pfam" id="PF01381">
    <property type="entry name" value="HTH_3"/>
    <property type="match status" value="1"/>
</dbReference>
<dbReference type="PANTHER" id="PTHR46797:SF1">
    <property type="entry name" value="METHYLPHOSPHONATE SYNTHASE"/>
    <property type="match status" value="1"/>
</dbReference>
<dbReference type="AlphaFoldDB" id="A0A2N5NY42"/>
<evidence type="ECO:0000259" key="2">
    <source>
        <dbReference type="PROSITE" id="PS50943"/>
    </source>
</evidence>
<evidence type="ECO:0000313" key="4">
    <source>
        <dbReference type="Proteomes" id="UP000234891"/>
    </source>
</evidence>
<dbReference type="PROSITE" id="PS50943">
    <property type="entry name" value="HTH_CROC1"/>
    <property type="match status" value="1"/>
</dbReference>
<dbReference type="EMBL" id="NIHS01000077">
    <property type="protein sequence ID" value="PLT67780.1"/>
    <property type="molecule type" value="Genomic_DNA"/>
</dbReference>
<sequence>MGEVDPKLGELIKKRRLERKLTQEQTAELIGCNTQYYKNLENGCGMPSVPMFCRIMRALNISADDYIYPNKNSSLPVYQSLLHLLSQCDKHQLSVLHATAEALLRDDNTK</sequence>
<comment type="caution">
    <text evidence="3">The sequence shown here is derived from an EMBL/GenBank/DDBJ whole genome shotgun (WGS) entry which is preliminary data.</text>
</comment>
<dbReference type="InterPro" id="IPR010982">
    <property type="entry name" value="Lambda_DNA-bd_dom_sf"/>
</dbReference>
<evidence type="ECO:0000313" key="3">
    <source>
        <dbReference type="EMBL" id="PLT67780.1"/>
    </source>
</evidence>
<evidence type="ECO:0000256" key="1">
    <source>
        <dbReference type="ARBA" id="ARBA00023125"/>
    </source>
</evidence>
<dbReference type="Gene3D" id="1.10.260.40">
    <property type="entry name" value="lambda repressor-like DNA-binding domains"/>
    <property type="match status" value="1"/>
</dbReference>
<dbReference type="CDD" id="cd00093">
    <property type="entry name" value="HTH_XRE"/>
    <property type="match status" value="1"/>
</dbReference>
<dbReference type="GO" id="GO:0003700">
    <property type="term" value="F:DNA-binding transcription factor activity"/>
    <property type="evidence" value="ECO:0007669"/>
    <property type="project" value="TreeGrafter"/>
</dbReference>
<dbReference type="GO" id="GO:0005829">
    <property type="term" value="C:cytosol"/>
    <property type="evidence" value="ECO:0007669"/>
    <property type="project" value="TreeGrafter"/>
</dbReference>
<proteinExistence type="predicted"/>
<dbReference type="GO" id="GO:0003677">
    <property type="term" value="F:DNA binding"/>
    <property type="evidence" value="ECO:0007669"/>
    <property type="project" value="UniProtKB-KW"/>
</dbReference>
<keyword evidence="1" id="KW-0238">DNA-binding</keyword>
<protein>
    <submittedName>
        <fullName evidence="3">Transcriptional regulator</fullName>
    </submittedName>
</protein>
<dbReference type="RefSeq" id="WP_101871660.1">
    <property type="nucleotide sequence ID" value="NZ_NIHS01000077.1"/>
</dbReference>
<dbReference type="InterPro" id="IPR050807">
    <property type="entry name" value="TransReg_Diox_bact_type"/>
</dbReference>
<dbReference type="SUPFAM" id="SSF47413">
    <property type="entry name" value="lambda repressor-like DNA-binding domains"/>
    <property type="match status" value="1"/>
</dbReference>
<accession>A0A2N5NY42</accession>
<dbReference type="SMART" id="SM00530">
    <property type="entry name" value="HTH_XRE"/>
    <property type="match status" value="1"/>
</dbReference>
<name>A0A2N5NY42_MEDGN</name>
<gene>
    <name evidence="3" type="ORF">CDL26_16605</name>
</gene>
<organism evidence="3 4">
    <name type="scientific">Mediterraneibacter gnavus</name>
    <name type="common">Ruminococcus gnavus</name>
    <dbReference type="NCBI Taxonomy" id="33038"/>
    <lineage>
        <taxon>Bacteria</taxon>
        <taxon>Bacillati</taxon>
        <taxon>Bacillota</taxon>
        <taxon>Clostridia</taxon>
        <taxon>Lachnospirales</taxon>
        <taxon>Lachnospiraceae</taxon>
        <taxon>Mediterraneibacter</taxon>
    </lineage>
</organism>
<dbReference type="InterPro" id="IPR001387">
    <property type="entry name" value="Cro/C1-type_HTH"/>
</dbReference>